<dbReference type="RefSeq" id="WP_000646625.1">
    <property type="nucleotide sequence ID" value="NZ_AP022857.1"/>
</dbReference>
<dbReference type="PATRIC" id="fig|1396.432.peg.5394"/>
<sequence length="118" mass="13496">MKANLSTIKKYLNSEENILSTLYCVINFGYISRSGILAATNKRLLFCSDAMFGKGLKWEFKYTEIEDFSHTDGVVLEMSAIPFIKKITMNHGDDFIVFDNFSSPQNVQSFFKLVQSKQ</sequence>
<reference evidence="2 3" key="1">
    <citation type="submission" date="2015-12" db="EMBL/GenBank/DDBJ databases">
        <title>Bacillus cereus Group isolate.</title>
        <authorList>
            <person name="Kovac J."/>
        </authorList>
    </citation>
    <scope>NUCLEOTIDE SEQUENCE [LARGE SCALE GENOMIC DNA]</scope>
    <source>
        <strain evidence="2 3">FSL W8-0275</strain>
    </source>
</reference>
<comment type="caution">
    <text evidence="2">The sequence shown here is derived from an EMBL/GenBank/DDBJ whole genome shotgun (WGS) entry which is preliminary data.</text>
</comment>
<name>A0A150AYE0_BACCE</name>
<organism evidence="2 3">
    <name type="scientific">Bacillus cereus</name>
    <dbReference type="NCBI Taxonomy" id="1396"/>
    <lineage>
        <taxon>Bacteria</taxon>
        <taxon>Bacillati</taxon>
        <taxon>Bacillota</taxon>
        <taxon>Bacilli</taxon>
        <taxon>Bacillales</taxon>
        <taxon>Bacillaceae</taxon>
        <taxon>Bacillus</taxon>
        <taxon>Bacillus cereus group</taxon>
    </lineage>
</organism>
<accession>A0A150AYE0</accession>
<dbReference type="AlphaFoldDB" id="A0A150AYE0"/>
<evidence type="ECO:0000313" key="3">
    <source>
        <dbReference type="Proteomes" id="UP000075591"/>
    </source>
</evidence>
<dbReference type="InterPro" id="IPR039519">
    <property type="entry name" value="YokE-like_PH"/>
</dbReference>
<evidence type="ECO:0000259" key="1">
    <source>
        <dbReference type="Pfam" id="PF14470"/>
    </source>
</evidence>
<dbReference type="EMBL" id="LOMT01000126">
    <property type="protein sequence ID" value="KXX89375.1"/>
    <property type="molecule type" value="Genomic_DNA"/>
</dbReference>
<protein>
    <recommendedName>
        <fullName evidence="1">YokE-like PH domain-containing protein</fullName>
    </recommendedName>
</protein>
<evidence type="ECO:0000313" key="2">
    <source>
        <dbReference type="EMBL" id="KXX89375.1"/>
    </source>
</evidence>
<dbReference type="Proteomes" id="UP000075591">
    <property type="component" value="Unassembled WGS sequence"/>
</dbReference>
<feature type="domain" description="YokE-like PH" evidence="1">
    <location>
        <begin position="12"/>
        <end position="115"/>
    </location>
</feature>
<gene>
    <name evidence="2" type="ORF">AT274_23285</name>
</gene>
<proteinExistence type="predicted"/>
<dbReference type="Pfam" id="PF14470">
    <property type="entry name" value="bPH_3"/>
    <property type="match status" value="1"/>
</dbReference>